<evidence type="ECO:0000259" key="1">
    <source>
        <dbReference type="Pfam" id="PF13614"/>
    </source>
</evidence>
<dbReference type="PANTHER" id="PTHR13696:SF52">
    <property type="entry name" value="PARA FAMILY PROTEIN CT_582"/>
    <property type="match status" value="1"/>
</dbReference>
<protein>
    <submittedName>
        <fullName evidence="2">CobQ/CobB/MinD/ParA nucleotide binding domain family protein</fullName>
    </submittedName>
</protein>
<proteinExistence type="predicted"/>
<dbReference type="Proteomes" id="UP000251166">
    <property type="component" value="Plasmid unnamed2"/>
</dbReference>
<dbReference type="EMBL" id="CP030762">
    <property type="protein sequence ID" value="AXA43516.1"/>
    <property type="molecule type" value="Genomic_DNA"/>
</dbReference>
<dbReference type="Gene3D" id="3.40.50.300">
    <property type="entry name" value="P-loop containing nucleotide triphosphate hydrolases"/>
    <property type="match status" value="1"/>
</dbReference>
<evidence type="ECO:0000313" key="3">
    <source>
        <dbReference type="Proteomes" id="UP000251166"/>
    </source>
</evidence>
<organism evidence="2 3">
    <name type="scientific">Rhizobium leguminosarum</name>
    <dbReference type="NCBI Taxonomy" id="384"/>
    <lineage>
        <taxon>Bacteria</taxon>
        <taxon>Pseudomonadati</taxon>
        <taxon>Pseudomonadota</taxon>
        <taxon>Alphaproteobacteria</taxon>
        <taxon>Hyphomicrobiales</taxon>
        <taxon>Rhizobiaceae</taxon>
        <taxon>Rhizobium/Agrobacterium group</taxon>
        <taxon>Rhizobium</taxon>
    </lineage>
</organism>
<accession>A0A2Z4YQU0</accession>
<dbReference type="PANTHER" id="PTHR13696">
    <property type="entry name" value="P-LOOP CONTAINING NUCLEOSIDE TRIPHOSPHATE HYDROLASE"/>
    <property type="match status" value="1"/>
</dbReference>
<feature type="domain" description="AAA" evidence="1">
    <location>
        <begin position="154"/>
        <end position="283"/>
    </location>
</feature>
<gene>
    <name evidence="2" type="ORF">DLJ82_7271</name>
</gene>
<dbReference type="Pfam" id="PF13614">
    <property type="entry name" value="AAA_31"/>
    <property type="match status" value="1"/>
</dbReference>
<dbReference type="AlphaFoldDB" id="A0A2Z4YQU0"/>
<name>A0A2Z4YQU0_RHILE</name>
<keyword evidence="2" id="KW-0614">Plasmid</keyword>
<dbReference type="InterPro" id="IPR025669">
    <property type="entry name" value="AAA_dom"/>
</dbReference>
<dbReference type="SUPFAM" id="SSF52540">
    <property type="entry name" value="P-loop containing nucleoside triphosphate hydrolases"/>
    <property type="match status" value="1"/>
</dbReference>
<dbReference type="InterPro" id="IPR027417">
    <property type="entry name" value="P-loop_NTPase"/>
</dbReference>
<sequence length="297" mass="33433">MEDCSGLIHMLNHDSLNTSHTRETSTGRLMLHSEIPSFQTVKASERILRHAKEIEARVTKRGPPPKHRYERTLRSFSLGEVAEILRVSGSYLRQLSIDGLGPTPELGTAGRRSYTLRQINDLRVYLAAVRPKAALKFCPRRREGEKLQIISVVAGSASTTTSFYLAQGLAIQGCRVLAIDLDVQGALPKMFGYPPADDIAHCPSMYSALRYDERRVSMRRVIQPTHFDGLDFVPGTFELGHFEVESSRRYRSEWGYPDASIRMFDAVKKVEEDYDVVVIHCRPGGFLTAARVKQRPA</sequence>
<reference evidence="2 3" key="1">
    <citation type="submission" date="2018-07" db="EMBL/GenBank/DDBJ databases">
        <title>Rhizobium leguminosarum strain:ATCC 14479 Genome sequencing and assembly.</title>
        <authorList>
            <person name="Chakraborty R."/>
        </authorList>
    </citation>
    <scope>NUCLEOTIDE SEQUENCE [LARGE SCALE GENOMIC DNA]</scope>
    <source>
        <strain evidence="2 3">ATCC 14479</strain>
        <plasmid evidence="3">Plasmid unnamed2</plasmid>
    </source>
</reference>
<dbReference type="InterPro" id="IPR050678">
    <property type="entry name" value="DNA_Partitioning_ATPase"/>
</dbReference>
<evidence type="ECO:0000313" key="2">
    <source>
        <dbReference type="EMBL" id="AXA43516.1"/>
    </source>
</evidence>
<geneLocation type="plasmid" evidence="2 3">
    <name>unnamed2</name>
</geneLocation>